<proteinExistence type="inferred from homology"/>
<dbReference type="PANTHER" id="PTHR33365:SF6">
    <property type="entry name" value="OXIDASE USTYA"/>
    <property type="match status" value="1"/>
</dbReference>
<dbReference type="InterPro" id="IPR021765">
    <property type="entry name" value="UstYa-like"/>
</dbReference>
<feature type="transmembrane region" description="Helical" evidence="3">
    <location>
        <begin position="40"/>
        <end position="59"/>
    </location>
</feature>
<evidence type="ECO:0008006" key="6">
    <source>
        <dbReference type="Google" id="ProtNLM"/>
    </source>
</evidence>
<evidence type="ECO:0000256" key="3">
    <source>
        <dbReference type="SAM" id="Phobius"/>
    </source>
</evidence>
<accession>A0A9P4K3L9</accession>
<protein>
    <recommendedName>
        <fullName evidence="6">DUF3328 domain-containing protein</fullName>
    </recommendedName>
</protein>
<sequence length="276" mass="32014">MSNEEFRLLSDHDSADDDEDAESVGHLYTRSRKTLFTAKATSVLLILLTSITFNVVLLFKSHQTTIASSPYLKLAFDSDDTLWWNTEYSSENETEVDALWMRSIPWESGIIAMTNGEAAALDLPESQPWPWDSEKKRIYIINAHHILHCVRNLYISLQEYRHDKNQSVAWPHLLHCLDSIRQDTMCMADDTPRYVPLNAVHGFRPGDGQNRKCRNWDAIQQFVGEHDPCYKYIQPGNKELSNLERFQYCPDDSQYLPKIRQYFGYDESWLPSKDGA</sequence>
<evidence type="ECO:0000256" key="2">
    <source>
        <dbReference type="SAM" id="MobiDB-lite"/>
    </source>
</evidence>
<dbReference type="Proteomes" id="UP000800093">
    <property type="component" value="Unassembled WGS sequence"/>
</dbReference>
<feature type="compositionally biased region" description="Basic and acidic residues" evidence="2">
    <location>
        <begin position="1"/>
        <end position="13"/>
    </location>
</feature>
<keyword evidence="3" id="KW-0472">Membrane</keyword>
<comment type="similarity">
    <text evidence="1">Belongs to the ustYa family.</text>
</comment>
<comment type="caution">
    <text evidence="4">The sequence shown here is derived from an EMBL/GenBank/DDBJ whole genome shotgun (WGS) entry which is preliminary data.</text>
</comment>
<organism evidence="4 5">
    <name type="scientific">Lojkania enalia</name>
    <dbReference type="NCBI Taxonomy" id="147567"/>
    <lineage>
        <taxon>Eukaryota</taxon>
        <taxon>Fungi</taxon>
        <taxon>Dikarya</taxon>
        <taxon>Ascomycota</taxon>
        <taxon>Pezizomycotina</taxon>
        <taxon>Dothideomycetes</taxon>
        <taxon>Pleosporomycetidae</taxon>
        <taxon>Pleosporales</taxon>
        <taxon>Pleosporales incertae sedis</taxon>
        <taxon>Lojkania</taxon>
    </lineage>
</organism>
<reference evidence="5" key="1">
    <citation type="journal article" date="2020" name="Stud. Mycol.">
        <title>101 Dothideomycetes genomes: A test case for predicting lifestyles and emergence of pathogens.</title>
        <authorList>
            <person name="Haridas S."/>
            <person name="Albert R."/>
            <person name="Binder M."/>
            <person name="Bloem J."/>
            <person name="LaButti K."/>
            <person name="Salamov A."/>
            <person name="Andreopoulos B."/>
            <person name="Baker S."/>
            <person name="Barry K."/>
            <person name="Bills G."/>
            <person name="Bluhm B."/>
            <person name="Cannon C."/>
            <person name="Castanera R."/>
            <person name="Culley D."/>
            <person name="Daum C."/>
            <person name="Ezra D."/>
            <person name="Gonzalez J."/>
            <person name="Henrissat B."/>
            <person name="Kuo A."/>
            <person name="Liang C."/>
            <person name="Lipzen A."/>
            <person name="Lutzoni F."/>
            <person name="Magnuson J."/>
            <person name="Mondo S."/>
            <person name="Nolan M."/>
            <person name="Ohm R."/>
            <person name="Pangilinan J."/>
            <person name="Park H.-J."/>
            <person name="Ramirez L."/>
            <person name="Alfaro M."/>
            <person name="Sun H."/>
            <person name="Tritt A."/>
            <person name="Yoshinaga Y."/>
            <person name="Zwiers L.-H."/>
            <person name="Turgeon B."/>
            <person name="Goodwin S."/>
            <person name="Spatafora J."/>
            <person name="Crous P."/>
            <person name="Grigoriev I."/>
        </authorList>
    </citation>
    <scope>NUCLEOTIDE SEQUENCE [LARGE SCALE GENOMIC DNA]</scope>
    <source>
        <strain evidence="5">CBS 304.66</strain>
    </source>
</reference>
<dbReference type="GO" id="GO:0043386">
    <property type="term" value="P:mycotoxin biosynthetic process"/>
    <property type="evidence" value="ECO:0007669"/>
    <property type="project" value="InterPro"/>
</dbReference>
<dbReference type="AlphaFoldDB" id="A0A9P4K3L9"/>
<keyword evidence="3" id="KW-1133">Transmembrane helix</keyword>
<dbReference type="PANTHER" id="PTHR33365">
    <property type="entry name" value="YALI0B05434P"/>
    <property type="match status" value="1"/>
</dbReference>
<feature type="region of interest" description="Disordered" evidence="2">
    <location>
        <begin position="1"/>
        <end position="21"/>
    </location>
</feature>
<gene>
    <name evidence="4" type="ORF">CC78DRAFT_90422</name>
</gene>
<dbReference type="OrthoDB" id="3687641at2759"/>
<evidence type="ECO:0000256" key="1">
    <source>
        <dbReference type="ARBA" id="ARBA00035112"/>
    </source>
</evidence>
<dbReference type="EMBL" id="ML986734">
    <property type="protein sequence ID" value="KAF2258844.1"/>
    <property type="molecule type" value="Genomic_DNA"/>
</dbReference>
<evidence type="ECO:0000313" key="5">
    <source>
        <dbReference type="Proteomes" id="UP000800093"/>
    </source>
</evidence>
<dbReference type="Pfam" id="PF11807">
    <property type="entry name" value="UstYa"/>
    <property type="match status" value="1"/>
</dbReference>
<keyword evidence="3" id="KW-0812">Transmembrane</keyword>
<evidence type="ECO:0000313" key="4">
    <source>
        <dbReference type="EMBL" id="KAF2258844.1"/>
    </source>
</evidence>
<name>A0A9P4K3L9_9PLEO</name>
<keyword evidence="5" id="KW-1185">Reference proteome</keyword>